<organism evidence="13 15">
    <name type="scientific">Halarcobacter bivalviorum</name>
    <dbReference type="NCBI Taxonomy" id="663364"/>
    <lineage>
        <taxon>Bacteria</taxon>
        <taxon>Pseudomonadati</taxon>
        <taxon>Campylobacterota</taxon>
        <taxon>Epsilonproteobacteria</taxon>
        <taxon>Campylobacterales</taxon>
        <taxon>Arcobacteraceae</taxon>
        <taxon>Halarcobacter</taxon>
    </lineage>
</organism>
<dbReference type="SMART" id="SM00388">
    <property type="entry name" value="HisKA"/>
    <property type="match status" value="1"/>
</dbReference>
<gene>
    <name evidence="12" type="ORF">ABIV_0546</name>
    <name evidence="13" type="ORF">CRV05_12650</name>
</gene>
<keyword evidence="8" id="KW-0902">Two-component regulatory system</keyword>
<dbReference type="Gene3D" id="1.10.287.130">
    <property type="match status" value="1"/>
</dbReference>
<feature type="coiled-coil region" evidence="9">
    <location>
        <begin position="68"/>
        <end position="102"/>
    </location>
</feature>
<proteinExistence type="predicted"/>
<dbReference type="GO" id="GO:0005524">
    <property type="term" value="F:ATP binding"/>
    <property type="evidence" value="ECO:0007669"/>
    <property type="project" value="UniProtKB-KW"/>
</dbReference>
<accession>A0AAX2A402</accession>
<dbReference type="EMBL" id="PDKM01000009">
    <property type="protein sequence ID" value="RXK08892.1"/>
    <property type="molecule type" value="Genomic_DNA"/>
</dbReference>
<dbReference type="EMBL" id="CP031217">
    <property type="protein sequence ID" value="AXH11567.1"/>
    <property type="molecule type" value="Genomic_DNA"/>
</dbReference>
<evidence type="ECO:0000313" key="12">
    <source>
        <dbReference type="EMBL" id="AXH11567.1"/>
    </source>
</evidence>
<dbReference type="InterPro" id="IPR036890">
    <property type="entry name" value="HATPase_C_sf"/>
</dbReference>
<dbReference type="InterPro" id="IPR036097">
    <property type="entry name" value="HisK_dim/P_sf"/>
</dbReference>
<evidence type="ECO:0000256" key="6">
    <source>
        <dbReference type="ARBA" id="ARBA00022777"/>
    </source>
</evidence>
<keyword evidence="5" id="KW-0547">Nucleotide-binding</keyword>
<evidence type="ECO:0000256" key="9">
    <source>
        <dbReference type="SAM" id="Coils"/>
    </source>
</evidence>
<keyword evidence="3" id="KW-0597">Phosphoprotein</keyword>
<keyword evidence="10" id="KW-1133">Transmembrane helix</keyword>
<dbReference type="GO" id="GO:0000155">
    <property type="term" value="F:phosphorelay sensor kinase activity"/>
    <property type="evidence" value="ECO:0007669"/>
    <property type="project" value="InterPro"/>
</dbReference>
<evidence type="ECO:0000313" key="14">
    <source>
        <dbReference type="Proteomes" id="UP000253850"/>
    </source>
</evidence>
<dbReference type="InterPro" id="IPR005467">
    <property type="entry name" value="His_kinase_dom"/>
</dbReference>
<dbReference type="EC" id="2.7.13.3" evidence="2"/>
<sequence>MIDKLNTIRDLIIVLVLGVIIWGILSSIDGFELLIEYLKTYEDYELDELLLLLLILSPFLIIYSLLRIKEAIHFNKQLKELNESLEKRVQAELKKREESEILLIQQSRYAALGEMISNIAHQWRQPLNALSLIVQNLNFLYKGQLLNDEQMERAMEKIKILTNSMSQTIDDFRNFFKPEKVKREFIVKNTVKKALKIIDASFENLNIEIDSSKVELDTQAYGYENEFSQVLVNVLINAKDAIKENEIEEPKIIIELVENDDMIDLIVKDNAGGIPEDVISKVFDPYFSTKEKGTGIGLYMSKIIIEKNMQGHISIKNLDDGVQFIISLPTYKE</sequence>
<dbReference type="Gene3D" id="3.30.565.10">
    <property type="entry name" value="Histidine kinase-like ATPase, C-terminal domain"/>
    <property type="match status" value="1"/>
</dbReference>
<keyword evidence="7" id="KW-0067">ATP-binding</keyword>
<name>A0AAX2A402_9BACT</name>
<evidence type="ECO:0000256" key="5">
    <source>
        <dbReference type="ARBA" id="ARBA00022741"/>
    </source>
</evidence>
<evidence type="ECO:0000313" key="13">
    <source>
        <dbReference type="EMBL" id="RXK08892.1"/>
    </source>
</evidence>
<dbReference type="PANTHER" id="PTHR43065:SF10">
    <property type="entry name" value="PEROXIDE STRESS-ACTIVATED HISTIDINE KINASE MAK3"/>
    <property type="match status" value="1"/>
</dbReference>
<feature type="domain" description="Histidine kinase" evidence="11">
    <location>
        <begin position="118"/>
        <end position="332"/>
    </location>
</feature>
<protein>
    <recommendedName>
        <fullName evidence="2">histidine kinase</fullName>
        <ecNumber evidence="2">2.7.13.3</ecNumber>
    </recommendedName>
</protein>
<dbReference type="CDD" id="cd00082">
    <property type="entry name" value="HisKA"/>
    <property type="match status" value="1"/>
</dbReference>
<evidence type="ECO:0000256" key="4">
    <source>
        <dbReference type="ARBA" id="ARBA00022679"/>
    </source>
</evidence>
<dbReference type="InterPro" id="IPR003594">
    <property type="entry name" value="HATPase_dom"/>
</dbReference>
<dbReference type="InterPro" id="IPR003661">
    <property type="entry name" value="HisK_dim/P_dom"/>
</dbReference>
<keyword evidence="10" id="KW-0812">Transmembrane</keyword>
<reference evidence="13 15" key="1">
    <citation type="submission" date="2017-10" db="EMBL/GenBank/DDBJ databases">
        <title>Genomics of the genus Arcobacter.</title>
        <authorList>
            <person name="Perez-Cataluna A."/>
            <person name="Figueras M.J."/>
        </authorList>
    </citation>
    <scope>NUCLEOTIDE SEQUENCE [LARGE SCALE GENOMIC DNA]</scope>
    <source>
        <strain evidence="13 15">CECT 7835</strain>
    </source>
</reference>
<dbReference type="PANTHER" id="PTHR43065">
    <property type="entry name" value="SENSOR HISTIDINE KINASE"/>
    <property type="match status" value="1"/>
</dbReference>
<dbReference type="AlphaFoldDB" id="A0AAX2A402"/>
<keyword evidence="15" id="KW-1185">Reference proteome</keyword>
<evidence type="ECO:0000256" key="1">
    <source>
        <dbReference type="ARBA" id="ARBA00000085"/>
    </source>
</evidence>
<keyword evidence="4" id="KW-0808">Transferase</keyword>
<dbReference type="Proteomes" id="UP000253850">
    <property type="component" value="Chromosome"/>
</dbReference>
<feature type="transmembrane region" description="Helical" evidence="10">
    <location>
        <begin position="12"/>
        <end position="29"/>
    </location>
</feature>
<keyword evidence="10" id="KW-0472">Membrane</keyword>
<dbReference type="SUPFAM" id="SSF47384">
    <property type="entry name" value="Homodimeric domain of signal transducing histidine kinase"/>
    <property type="match status" value="1"/>
</dbReference>
<dbReference type="KEGG" id="hbv:ABIV_0546"/>
<evidence type="ECO:0000259" key="11">
    <source>
        <dbReference type="PROSITE" id="PS50109"/>
    </source>
</evidence>
<dbReference type="RefSeq" id="WP_114838437.1">
    <property type="nucleotide sequence ID" value="NZ_CP031217.1"/>
</dbReference>
<dbReference type="SUPFAM" id="SSF55874">
    <property type="entry name" value="ATPase domain of HSP90 chaperone/DNA topoisomerase II/histidine kinase"/>
    <property type="match status" value="1"/>
</dbReference>
<evidence type="ECO:0000256" key="7">
    <source>
        <dbReference type="ARBA" id="ARBA00022840"/>
    </source>
</evidence>
<dbReference type="Pfam" id="PF02518">
    <property type="entry name" value="HATPase_c"/>
    <property type="match status" value="1"/>
</dbReference>
<evidence type="ECO:0000256" key="10">
    <source>
        <dbReference type="SAM" id="Phobius"/>
    </source>
</evidence>
<evidence type="ECO:0000256" key="3">
    <source>
        <dbReference type="ARBA" id="ARBA00022553"/>
    </source>
</evidence>
<dbReference type="PROSITE" id="PS50109">
    <property type="entry name" value="HIS_KIN"/>
    <property type="match status" value="1"/>
</dbReference>
<dbReference type="SMART" id="SM00387">
    <property type="entry name" value="HATPase_c"/>
    <property type="match status" value="1"/>
</dbReference>
<evidence type="ECO:0000313" key="15">
    <source>
        <dbReference type="Proteomes" id="UP000289193"/>
    </source>
</evidence>
<dbReference type="InterPro" id="IPR004358">
    <property type="entry name" value="Sig_transdc_His_kin-like_C"/>
</dbReference>
<dbReference type="PRINTS" id="PR00344">
    <property type="entry name" value="BCTRLSENSOR"/>
</dbReference>
<dbReference type="Proteomes" id="UP000289193">
    <property type="component" value="Unassembled WGS sequence"/>
</dbReference>
<keyword evidence="6 12" id="KW-0418">Kinase</keyword>
<reference evidence="12 14" key="2">
    <citation type="submission" date="2018-07" db="EMBL/GenBank/DDBJ databases">
        <title>Complete genome of the Arcobacter bivalviorum type strain LMG 26154.</title>
        <authorList>
            <person name="Miller W.G."/>
            <person name="Yee E."/>
            <person name="Bono J.L."/>
        </authorList>
    </citation>
    <scope>NUCLEOTIDE SEQUENCE [LARGE SCALE GENOMIC DNA]</scope>
    <source>
        <strain evidence="12 14">LMG 26154</strain>
    </source>
</reference>
<dbReference type="Pfam" id="PF00512">
    <property type="entry name" value="HisKA"/>
    <property type="match status" value="1"/>
</dbReference>
<evidence type="ECO:0000256" key="8">
    <source>
        <dbReference type="ARBA" id="ARBA00023012"/>
    </source>
</evidence>
<keyword evidence="9" id="KW-0175">Coiled coil</keyword>
<feature type="transmembrane region" description="Helical" evidence="10">
    <location>
        <begin position="49"/>
        <end position="66"/>
    </location>
</feature>
<comment type="catalytic activity">
    <reaction evidence="1">
        <text>ATP + protein L-histidine = ADP + protein N-phospho-L-histidine.</text>
        <dbReference type="EC" id="2.7.13.3"/>
    </reaction>
</comment>
<evidence type="ECO:0000256" key="2">
    <source>
        <dbReference type="ARBA" id="ARBA00012438"/>
    </source>
</evidence>